<dbReference type="InterPro" id="IPR024047">
    <property type="entry name" value="MM3350-like_sf"/>
</dbReference>
<dbReference type="Pfam" id="PF07929">
    <property type="entry name" value="PRiA4_ORF3"/>
    <property type="match status" value="1"/>
</dbReference>
<keyword evidence="3" id="KW-1185">Reference proteome</keyword>
<dbReference type="InterPro" id="IPR012912">
    <property type="entry name" value="Plasmid_pRiA4b_Orf3-like"/>
</dbReference>
<protein>
    <recommendedName>
        <fullName evidence="1">Plasmid pRiA4b Orf3-like domain-containing protein</fullName>
    </recommendedName>
</protein>
<gene>
    <name evidence="2" type="ORF">ATZ99_21370</name>
</gene>
<dbReference type="SUPFAM" id="SSF159941">
    <property type="entry name" value="MM3350-like"/>
    <property type="match status" value="1"/>
</dbReference>
<evidence type="ECO:0000313" key="3">
    <source>
        <dbReference type="Proteomes" id="UP000075737"/>
    </source>
</evidence>
<comment type="caution">
    <text evidence="2">The sequence shown here is derived from an EMBL/GenBank/DDBJ whole genome shotgun (WGS) entry which is preliminary data.</text>
</comment>
<accession>A0A162M5A6</accession>
<dbReference type="PANTHER" id="PTHR41878">
    <property type="entry name" value="LEXA REPRESSOR-RELATED"/>
    <property type="match status" value="1"/>
</dbReference>
<sequence length="82" mass="9658">MKILQLKITLKDIKPPVWRRILVKEDITFYKLNTIIQYLMGWSGYHLYEFRVGDMDSSIFTILAIIGNTTSLLKKCLNHKKV</sequence>
<organism evidence="2 3">
    <name type="scientific">Thermovenabulum gondwanense</name>
    <dbReference type="NCBI Taxonomy" id="520767"/>
    <lineage>
        <taxon>Bacteria</taxon>
        <taxon>Bacillati</taxon>
        <taxon>Bacillota</taxon>
        <taxon>Clostridia</taxon>
        <taxon>Thermosediminibacterales</taxon>
        <taxon>Thermosediminibacteraceae</taxon>
        <taxon>Thermovenabulum</taxon>
    </lineage>
</organism>
<dbReference type="Proteomes" id="UP000075737">
    <property type="component" value="Unassembled WGS sequence"/>
</dbReference>
<dbReference type="AlphaFoldDB" id="A0A162M5A6"/>
<dbReference type="EMBL" id="LOHZ01000044">
    <property type="protein sequence ID" value="KYO64106.1"/>
    <property type="molecule type" value="Genomic_DNA"/>
</dbReference>
<dbReference type="PANTHER" id="PTHR41878:SF1">
    <property type="entry name" value="TNPR PROTEIN"/>
    <property type="match status" value="1"/>
</dbReference>
<dbReference type="Gene3D" id="3.10.290.30">
    <property type="entry name" value="MM3350-like"/>
    <property type="match status" value="1"/>
</dbReference>
<evidence type="ECO:0000313" key="2">
    <source>
        <dbReference type="EMBL" id="KYO64106.1"/>
    </source>
</evidence>
<feature type="domain" description="Plasmid pRiA4b Orf3-like" evidence="1">
    <location>
        <begin position="2"/>
        <end position="58"/>
    </location>
</feature>
<evidence type="ECO:0000259" key="1">
    <source>
        <dbReference type="Pfam" id="PF07929"/>
    </source>
</evidence>
<proteinExistence type="predicted"/>
<name>A0A162M5A6_9FIRM</name>
<dbReference type="STRING" id="520767.ATZ99_21370"/>
<reference evidence="2 3" key="1">
    <citation type="submission" date="2015-12" db="EMBL/GenBank/DDBJ databases">
        <title>Draft genome of Thermovenabulum gondwanense isolated from a red thermophilic microbial mat colonisisng an outflow channel of a bore well.</title>
        <authorList>
            <person name="Patel B.K."/>
        </authorList>
    </citation>
    <scope>NUCLEOTIDE SEQUENCE [LARGE SCALE GENOMIC DNA]</scope>
    <source>
        <strain evidence="2 3">R270</strain>
    </source>
</reference>